<dbReference type="EMBL" id="BAAAOH010000001">
    <property type="protein sequence ID" value="GAA1995274.1"/>
    <property type="molecule type" value="Genomic_DNA"/>
</dbReference>
<gene>
    <name evidence="2" type="ORF">GCM10009777_34190</name>
</gene>
<evidence type="ECO:0000313" key="3">
    <source>
        <dbReference type="Proteomes" id="UP001500326"/>
    </source>
</evidence>
<dbReference type="SUPFAM" id="SSF52540">
    <property type="entry name" value="P-loop containing nucleoside triphosphate hydrolases"/>
    <property type="match status" value="1"/>
</dbReference>
<accession>A0ABN2SZR5</accession>
<reference evidence="2 3" key="1">
    <citation type="journal article" date="2019" name="Int. J. Syst. Evol. Microbiol.">
        <title>The Global Catalogue of Microorganisms (GCM) 10K type strain sequencing project: providing services to taxonomists for standard genome sequencing and annotation.</title>
        <authorList>
            <consortium name="The Broad Institute Genomics Platform"/>
            <consortium name="The Broad Institute Genome Sequencing Center for Infectious Disease"/>
            <person name="Wu L."/>
            <person name="Ma J."/>
        </authorList>
    </citation>
    <scope>NUCLEOTIDE SEQUENCE [LARGE SCALE GENOMIC DNA]</scope>
    <source>
        <strain evidence="2 3">JCM 14902</strain>
    </source>
</reference>
<dbReference type="InterPro" id="IPR027417">
    <property type="entry name" value="P-loop_NTPase"/>
</dbReference>
<proteinExistence type="predicted"/>
<feature type="region of interest" description="Disordered" evidence="1">
    <location>
        <begin position="154"/>
        <end position="174"/>
    </location>
</feature>
<name>A0ABN2SZR5_9MICO</name>
<dbReference type="Gene3D" id="3.40.50.300">
    <property type="entry name" value="P-loop containing nucleotide triphosphate hydrolases"/>
    <property type="match status" value="1"/>
</dbReference>
<evidence type="ECO:0000313" key="2">
    <source>
        <dbReference type="EMBL" id="GAA1995274.1"/>
    </source>
</evidence>
<comment type="caution">
    <text evidence="2">The sequence shown here is derived from an EMBL/GenBank/DDBJ whole genome shotgun (WGS) entry which is preliminary data.</text>
</comment>
<sequence>MPASVPSLPSGLWDETRVAALLASHDHVIVSGTVENQGRFYEAFDHIVLLSAPTEVLMRRVSERTNNPYGGSVDQQAEVRRYIEQVEPLLRAGATIEVDGRRPVIDLADRALNDPLATDLALLPGARPSALCRKSLTYRAECLQQRDCFNRCEQRRQRGPAPKSAHRLDDDRSP</sequence>
<protein>
    <submittedName>
        <fullName evidence="2">Uncharacterized protein</fullName>
    </submittedName>
</protein>
<organism evidence="2 3">
    <name type="scientific">Microbacterium pumilum</name>
    <dbReference type="NCBI Taxonomy" id="344165"/>
    <lineage>
        <taxon>Bacteria</taxon>
        <taxon>Bacillati</taxon>
        <taxon>Actinomycetota</taxon>
        <taxon>Actinomycetes</taxon>
        <taxon>Micrococcales</taxon>
        <taxon>Microbacteriaceae</taxon>
        <taxon>Microbacterium</taxon>
    </lineage>
</organism>
<evidence type="ECO:0000256" key="1">
    <source>
        <dbReference type="SAM" id="MobiDB-lite"/>
    </source>
</evidence>
<dbReference type="Proteomes" id="UP001500326">
    <property type="component" value="Unassembled WGS sequence"/>
</dbReference>
<keyword evidence="3" id="KW-1185">Reference proteome</keyword>